<organism evidence="2 3">
    <name type="scientific">Knufia obscura</name>
    <dbReference type="NCBI Taxonomy" id="1635080"/>
    <lineage>
        <taxon>Eukaryota</taxon>
        <taxon>Fungi</taxon>
        <taxon>Dikarya</taxon>
        <taxon>Ascomycota</taxon>
        <taxon>Pezizomycotina</taxon>
        <taxon>Eurotiomycetes</taxon>
        <taxon>Chaetothyriomycetidae</taxon>
        <taxon>Chaetothyriales</taxon>
        <taxon>Trichomeriaceae</taxon>
        <taxon>Knufia</taxon>
    </lineage>
</organism>
<protein>
    <submittedName>
        <fullName evidence="2">Uncharacterized protein</fullName>
    </submittedName>
</protein>
<reference evidence="2 3" key="1">
    <citation type="journal article" date="2023" name="Res Sq">
        <title>Genomic and morphological characterization of Knufia obscura isolated from the Mars 2020 spacecraft assembly facility.</title>
        <authorList>
            <person name="Chander A.M."/>
            <person name="Teixeira M.M."/>
            <person name="Singh N.K."/>
            <person name="Williams M.P."/>
            <person name="Parker C.W."/>
            <person name="Leo P."/>
            <person name="Stajich J.E."/>
            <person name="Torok T."/>
            <person name="Tighe S."/>
            <person name="Mason C.E."/>
            <person name="Venkateswaran K."/>
        </authorList>
    </citation>
    <scope>NUCLEOTIDE SEQUENCE [LARGE SCALE GENOMIC DNA]</scope>
    <source>
        <strain evidence="2 3">CCFEE 5817</strain>
    </source>
</reference>
<dbReference type="GeneID" id="90002370"/>
<dbReference type="Proteomes" id="UP001334248">
    <property type="component" value="Unassembled WGS sequence"/>
</dbReference>
<evidence type="ECO:0000313" key="2">
    <source>
        <dbReference type="EMBL" id="KAK5938729.1"/>
    </source>
</evidence>
<gene>
    <name evidence="2" type="ORF">PMZ80_008921</name>
</gene>
<dbReference type="EMBL" id="JAVHJV010000012">
    <property type="protein sequence ID" value="KAK5938729.1"/>
    <property type="molecule type" value="Genomic_DNA"/>
</dbReference>
<feature type="region of interest" description="Disordered" evidence="1">
    <location>
        <begin position="1"/>
        <end position="27"/>
    </location>
</feature>
<feature type="compositionally biased region" description="Acidic residues" evidence="1">
    <location>
        <begin position="1"/>
        <end position="14"/>
    </location>
</feature>
<feature type="compositionally biased region" description="Polar residues" evidence="1">
    <location>
        <begin position="15"/>
        <end position="27"/>
    </location>
</feature>
<keyword evidence="3" id="KW-1185">Reference proteome</keyword>
<dbReference type="RefSeq" id="XP_064726819.1">
    <property type="nucleotide sequence ID" value="XM_064877317.1"/>
</dbReference>
<evidence type="ECO:0000256" key="1">
    <source>
        <dbReference type="SAM" id="MobiDB-lite"/>
    </source>
</evidence>
<proteinExistence type="predicted"/>
<dbReference type="InterPro" id="IPR024079">
    <property type="entry name" value="MetalloPept_cat_dom_sf"/>
</dbReference>
<comment type="caution">
    <text evidence="2">The sequence shown here is derived from an EMBL/GenBank/DDBJ whole genome shotgun (WGS) entry which is preliminary data.</text>
</comment>
<name>A0ABR0RDM0_9EURO</name>
<evidence type="ECO:0000313" key="3">
    <source>
        <dbReference type="Proteomes" id="UP001334248"/>
    </source>
</evidence>
<sequence>MDADDTSVDLDEQLDCTSEANQPQSRLSAEAIKQSRQELDELLDLSRLAAYAMILDPILFTKEEDLPIANDLLIDRLFPPSFDRKRINRTFRKLAENTLLRGSSNLMPYATNPPIPELRLQQYIINHRKPIRAMRELREQFPDLVRKTGRASTWRDMMQIARKTLTRGGKLHSFVKVVRDLQVRHAIHDLGFPAPSTLGGRRDPELEEKALSSEYDWWEDAAMAGTSSMMPDLVLVRSEYENINDIIAFVQGDVINLTPRFWMRSTSLVGAQIRAGVTTIADVISESRLQTFMHELFHIPTVLGAIDAVMYHDEIEDACAEHDSVVVGKQEGRPQEPCKPRFRRPLGRTYGYVRCLALRILDVLNGSLQAEANAETWAIYGMLRFWMLAYPEMDFLSGPVVTHREQFLHHCTVFNILRHPDAITIEDLPGYKPEKDPWLQEKGERTPNTVKSLLNQMIAMNNRYGTSFEDMLEEAWSQPTQEDLADSFKDKLHL</sequence>
<accession>A0ABR0RDM0</accession>
<dbReference type="Gene3D" id="3.40.390.10">
    <property type="entry name" value="Collagenase (Catalytic Domain)"/>
    <property type="match status" value="1"/>
</dbReference>